<dbReference type="InterPro" id="IPR037202">
    <property type="entry name" value="ESCRT_assembly_dom"/>
</dbReference>
<dbReference type="GO" id="GO:0000813">
    <property type="term" value="C:ESCRT I complex"/>
    <property type="evidence" value="ECO:0007669"/>
    <property type="project" value="TreeGrafter"/>
</dbReference>
<dbReference type="OrthoDB" id="906at2759"/>
<feature type="domain" description="SB" evidence="9">
    <location>
        <begin position="308"/>
        <end position="370"/>
    </location>
</feature>
<evidence type="ECO:0000259" key="9">
    <source>
        <dbReference type="PROSITE" id="PS51312"/>
    </source>
</evidence>
<evidence type="ECO:0000256" key="1">
    <source>
        <dbReference type="ARBA" id="ARBA00004177"/>
    </source>
</evidence>
<dbReference type="PROSITE" id="PS51312">
    <property type="entry name" value="SB"/>
    <property type="match status" value="1"/>
</dbReference>
<feature type="domain" description="UEV" evidence="10">
    <location>
        <begin position="15"/>
        <end position="159"/>
    </location>
</feature>
<comment type="similarity">
    <text evidence="2">Belongs to the ubiquitin-conjugating enzyme family. UEV subfamily.</text>
</comment>
<sequence>MNREAASARRMERLPRFNDMENLTMYDRRNWTRIVQDIELTLRQCPSLVPSIGVLHFQDGRQQRLIVLRGTVPIFFRRTQYNVPMDVWLPAAYPMEPPVLYVTPTRQMFIVPGHRHVDRSGRVYMPGLLTWNTNESRLHFILAEVSSIFSTRPPVYMFPSTATASTRVASREALPPPSRAQEAVSCPRSDSAMEQTMNQRRATLRQRILERARTRFATEFGQMTCLQREIEQETQVIAQLHSDQDGSGSERSRDVLGEEAASLMCERTRVRSDLETIRETVRALDEWIVSHGDLERDPDIETILESTDVHSRTLSEARATDAAIHDAQQLLDDMLRRERLEIDVFLRLVRELAHRQFFVRRVLRRLDGNA</sequence>
<dbReference type="PROSITE" id="PS51322">
    <property type="entry name" value="UEV"/>
    <property type="match status" value="1"/>
</dbReference>
<dbReference type="SUPFAM" id="SSF140111">
    <property type="entry name" value="Endosomal sorting complex assembly domain"/>
    <property type="match status" value="1"/>
</dbReference>
<comment type="subcellular location">
    <subcellularLocation>
        <location evidence="1">Endosome</location>
    </subcellularLocation>
</comment>
<dbReference type="Gene3D" id="6.10.140.820">
    <property type="match status" value="1"/>
</dbReference>
<dbReference type="CDD" id="cd11685">
    <property type="entry name" value="UEV_TSG101-like"/>
    <property type="match status" value="1"/>
</dbReference>
<comment type="caution">
    <text evidence="11">The sequence shown here is derived from an EMBL/GenBank/DDBJ whole genome shotgun (WGS) entry which is preliminary data.</text>
</comment>
<accession>A0A7J7IHC5</accession>
<keyword evidence="5 7" id="KW-0653">Protein transport</keyword>
<name>A0A7J7IHC5_9RHOD</name>
<keyword evidence="12" id="KW-1185">Reference proteome</keyword>
<organism evidence="11 12">
    <name type="scientific">Cyanidiococcus yangmingshanensis</name>
    <dbReference type="NCBI Taxonomy" id="2690220"/>
    <lineage>
        <taxon>Eukaryota</taxon>
        <taxon>Rhodophyta</taxon>
        <taxon>Bangiophyceae</taxon>
        <taxon>Cyanidiales</taxon>
        <taxon>Cyanidiaceae</taxon>
        <taxon>Cyanidiococcus</taxon>
    </lineage>
</organism>
<dbReference type="InterPro" id="IPR052070">
    <property type="entry name" value="ESCRT-I_UEV_domain"/>
</dbReference>
<dbReference type="InterPro" id="IPR016135">
    <property type="entry name" value="UBQ-conjugating_enzyme/RWD"/>
</dbReference>
<dbReference type="GO" id="GO:0008333">
    <property type="term" value="P:endosome to lysosome transport"/>
    <property type="evidence" value="ECO:0007669"/>
    <property type="project" value="TreeGrafter"/>
</dbReference>
<dbReference type="GO" id="GO:0043130">
    <property type="term" value="F:ubiquitin binding"/>
    <property type="evidence" value="ECO:0007669"/>
    <property type="project" value="TreeGrafter"/>
</dbReference>
<evidence type="ECO:0000313" key="12">
    <source>
        <dbReference type="Proteomes" id="UP000530660"/>
    </source>
</evidence>
<dbReference type="InterPro" id="IPR008883">
    <property type="entry name" value="UEV_N"/>
</dbReference>
<keyword evidence="4" id="KW-0967">Endosome</keyword>
<dbReference type="SUPFAM" id="SSF54495">
    <property type="entry name" value="UBC-like"/>
    <property type="match status" value="1"/>
</dbReference>
<evidence type="ECO:0000256" key="8">
    <source>
        <dbReference type="SAM" id="MobiDB-lite"/>
    </source>
</evidence>
<dbReference type="GO" id="GO:0015031">
    <property type="term" value="P:protein transport"/>
    <property type="evidence" value="ECO:0007669"/>
    <property type="project" value="UniProtKB-UniRule"/>
</dbReference>
<feature type="region of interest" description="Disordered" evidence="8">
    <location>
        <begin position="172"/>
        <end position="195"/>
    </location>
</feature>
<evidence type="ECO:0000256" key="5">
    <source>
        <dbReference type="ARBA" id="ARBA00022927"/>
    </source>
</evidence>
<evidence type="ECO:0000256" key="6">
    <source>
        <dbReference type="ARBA" id="ARBA00023054"/>
    </source>
</evidence>
<dbReference type="Proteomes" id="UP000530660">
    <property type="component" value="Unassembled WGS sequence"/>
</dbReference>
<evidence type="ECO:0000256" key="3">
    <source>
        <dbReference type="ARBA" id="ARBA00022448"/>
    </source>
</evidence>
<dbReference type="InterPro" id="IPR017916">
    <property type="entry name" value="SB_dom"/>
</dbReference>
<evidence type="ECO:0000256" key="7">
    <source>
        <dbReference type="PROSITE-ProRule" id="PRU00644"/>
    </source>
</evidence>
<dbReference type="Gene3D" id="3.10.110.10">
    <property type="entry name" value="Ubiquitin Conjugating Enzyme"/>
    <property type="match status" value="1"/>
</dbReference>
<evidence type="ECO:0000313" key="11">
    <source>
        <dbReference type="EMBL" id="KAF6002473.1"/>
    </source>
</evidence>
<dbReference type="PANTHER" id="PTHR23306">
    <property type="entry name" value="TUMOR SUSCEPTIBILITY GENE 101 PROTEIN-RELATED"/>
    <property type="match status" value="1"/>
</dbReference>
<dbReference type="AlphaFoldDB" id="A0A7J7IHC5"/>
<protein>
    <submittedName>
        <fullName evidence="11">Uncharacterized protein</fullName>
    </submittedName>
</protein>
<dbReference type="Pfam" id="PF09454">
    <property type="entry name" value="Vps23_core"/>
    <property type="match status" value="1"/>
</dbReference>
<keyword evidence="3 7" id="KW-0813">Transport</keyword>
<keyword evidence="6" id="KW-0175">Coiled coil</keyword>
<proteinExistence type="inferred from homology"/>
<dbReference type="EMBL" id="VWRR01000010">
    <property type="protein sequence ID" value="KAF6002473.1"/>
    <property type="molecule type" value="Genomic_DNA"/>
</dbReference>
<evidence type="ECO:0000256" key="4">
    <source>
        <dbReference type="ARBA" id="ARBA00022753"/>
    </source>
</evidence>
<dbReference type="Pfam" id="PF05743">
    <property type="entry name" value="UEV"/>
    <property type="match status" value="1"/>
</dbReference>
<reference evidence="11 12" key="1">
    <citation type="journal article" date="2020" name="J. Phycol.">
        <title>Comparative genome analysis reveals Cyanidiococcus gen. nov., a new extremophilic red algal genus sister to Cyanidioschyzon (Cyanidioschyzonaceae, Rhodophyta).</title>
        <authorList>
            <person name="Liu S.-L."/>
            <person name="Chiang Y.-R."/>
            <person name="Yoon H.S."/>
            <person name="Fu H.-Y."/>
        </authorList>
    </citation>
    <scope>NUCLEOTIDE SEQUENCE [LARGE SCALE GENOMIC DNA]</scope>
    <source>
        <strain evidence="11 12">THAL066</strain>
    </source>
</reference>
<dbReference type="PANTHER" id="PTHR23306:SF3">
    <property type="entry name" value="TUMOR SUPPRESSOR PROTEIN 101"/>
    <property type="match status" value="1"/>
</dbReference>
<evidence type="ECO:0000256" key="2">
    <source>
        <dbReference type="ARBA" id="ARBA00009594"/>
    </source>
</evidence>
<gene>
    <name evidence="11" type="ORF">F1559_002895</name>
</gene>
<evidence type="ECO:0000259" key="10">
    <source>
        <dbReference type="PROSITE" id="PS51322"/>
    </source>
</evidence>